<gene>
    <name evidence="1" type="ORF">NPIL_45141</name>
</gene>
<keyword evidence="2" id="KW-1185">Reference proteome</keyword>
<evidence type="ECO:0000313" key="1">
    <source>
        <dbReference type="EMBL" id="GFT44230.1"/>
    </source>
</evidence>
<protein>
    <submittedName>
        <fullName evidence="1">Uncharacterized protein</fullName>
    </submittedName>
</protein>
<organism evidence="1 2">
    <name type="scientific">Nephila pilipes</name>
    <name type="common">Giant wood spider</name>
    <name type="synonym">Nephila maculata</name>
    <dbReference type="NCBI Taxonomy" id="299642"/>
    <lineage>
        <taxon>Eukaryota</taxon>
        <taxon>Metazoa</taxon>
        <taxon>Ecdysozoa</taxon>
        <taxon>Arthropoda</taxon>
        <taxon>Chelicerata</taxon>
        <taxon>Arachnida</taxon>
        <taxon>Araneae</taxon>
        <taxon>Araneomorphae</taxon>
        <taxon>Entelegynae</taxon>
        <taxon>Araneoidea</taxon>
        <taxon>Nephilidae</taxon>
        <taxon>Nephila</taxon>
    </lineage>
</organism>
<accession>A0A8X6TQ87</accession>
<reference evidence="1" key="1">
    <citation type="submission" date="2020-08" db="EMBL/GenBank/DDBJ databases">
        <title>Multicomponent nature underlies the extraordinary mechanical properties of spider dragline silk.</title>
        <authorList>
            <person name="Kono N."/>
            <person name="Nakamura H."/>
            <person name="Mori M."/>
            <person name="Yoshida Y."/>
            <person name="Ohtoshi R."/>
            <person name="Malay A.D."/>
            <person name="Moran D.A.P."/>
            <person name="Tomita M."/>
            <person name="Numata K."/>
            <person name="Arakawa K."/>
        </authorList>
    </citation>
    <scope>NUCLEOTIDE SEQUENCE</scope>
</reference>
<dbReference type="EMBL" id="BMAW01110668">
    <property type="protein sequence ID" value="GFT44230.1"/>
    <property type="molecule type" value="Genomic_DNA"/>
</dbReference>
<name>A0A8X6TQ87_NEPPI</name>
<sequence length="116" mass="12869">MLLMTVDGLPVVPWSFASLALWSLREAVLLFGVLELSSWSLVPCGPRLSPWLPSSLLLPADAAEFLDVSCVSCALLMNFFRVALDSSVFLFCCDCGLFKLLQISPWTFVSRSLLYF</sequence>
<dbReference type="Proteomes" id="UP000887013">
    <property type="component" value="Unassembled WGS sequence"/>
</dbReference>
<evidence type="ECO:0000313" key="2">
    <source>
        <dbReference type="Proteomes" id="UP000887013"/>
    </source>
</evidence>
<dbReference type="AlphaFoldDB" id="A0A8X6TQ87"/>
<proteinExistence type="predicted"/>
<comment type="caution">
    <text evidence="1">The sequence shown here is derived from an EMBL/GenBank/DDBJ whole genome shotgun (WGS) entry which is preliminary data.</text>
</comment>